<keyword evidence="7" id="KW-0927">Auxin signaling pathway</keyword>
<accession>A0AAV1XJ84</accession>
<protein>
    <recommendedName>
        <fullName evidence="10">Protein BIG GRAIN 1-like B</fullName>
    </recommendedName>
</protein>
<comment type="caution">
    <text evidence="8">The sequence shown here is derived from an EMBL/GenBank/DDBJ whole genome shotgun (WGS) entry which is preliminary data.</text>
</comment>
<evidence type="ECO:0000256" key="7">
    <source>
        <dbReference type="ARBA" id="ARBA00023294"/>
    </source>
</evidence>
<evidence type="ECO:0000256" key="6">
    <source>
        <dbReference type="ARBA" id="ARBA00023136"/>
    </source>
</evidence>
<sequence>MHHRLEKKTPREERLLNPSFSSTLLDKIYRSIDEGDRKSTEMKFHRETTTTTTIAKKHNRSNNVKYNNRNSMVEEEHGKRKDKKVVTHQSCFLPTHGDDQDVLFFSSTSISSDTSSGGFSSSDNESIMSRASCFAPSKPKPVVKKKSNNNQKQPATACTFDGFCHKSKTEGIEVHDDNTLFKSKLRALKIYNNLKKVKQPISPGGRLTTFLNSLFANAKKSKSSRSCHYEVKEKEEDVKSERKLKSKSFSNCSSASSFSRSCLSKTSSSEREKMFNGVKRTVRFYPVSVIVDEENRPCGHKCLYEEEKLKLPVLEKSKVVEKDLVLKDMALRINKVNDHQQCKTTYAAENDEEEEDDAASYASSDLFELDHLAVLGNARYCEELPVYETTHVSTNRAIANGLII</sequence>
<dbReference type="GO" id="GO:0005886">
    <property type="term" value="C:plasma membrane"/>
    <property type="evidence" value="ECO:0007669"/>
    <property type="project" value="UniProtKB-SubCell"/>
</dbReference>
<proteinExistence type="inferred from homology"/>
<evidence type="ECO:0000313" key="9">
    <source>
        <dbReference type="Proteomes" id="UP001497480"/>
    </source>
</evidence>
<keyword evidence="4" id="KW-0813">Transport</keyword>
<name>A0AAV1XJ84_LUPLU</name>
<organism evidence="8 9">
    <name type="scientific">Lupinus luteus</name>
    <name type="common">European yellow lupine</name>
    <dbReference type="NCBI Taxonomy" id="3873"/>
    <lineage>
        <taxon>Eukaryota</taxon>
        <taxon>Viridiplantae</taxon>
        <taxon>Streptophyta</taxon>
        <taxon>Embryophyta</taxon>
        <taxon>Tracheophyta</taxon>
        <taxon>Spermatophyta</taxon>
        <taxon>Magnoliopsida</taxon>
        <taxon>eudicotyledons</taxon>
        <taxon>Gunneridae</taxon>
        <taxon>Pentapetalae</taxon>
        <taxon>rosids</taxon>
        <taxon>fabids</taxon>
        <taxon>Fabales</taxon>
        <taxon>Fabaceae</taxon>
        <taxon>Papilionoideae</taxon>
        <taxon>50 kb inversion clade</taxon>
        <taxon>genistoids sensu lato</taxon>
        <taxon>core genistoids</taxon>
        <taxon>Genisteae</taxon>
        <taxon>Lupinus</taxon>
    </lineage>
</organism>
<dbReference type="PANTHER" id="PTHR33541">
    <property type="entry name" value="PROTEIN BIG GRAIN 1-LIKE A-RELATED"/>
    <property type="match status" value="1"/>
</dbReference>
<dbReference type="PANTHER" id="PTHR33541:SF12">
    <property type="entry name" value="PROTEIN BIG GRAIN 1-LIKE A"/>
    <property type="match status" value="1"/>
</dbReference>
<comment type="subcellular location">
    <subcellularLocation>
        <location evidence="2">Cell membrane</location>
    </subcellularLocation>
</comment>
<dbReference type="AlphaFoldDB" id="A0AAV1XJ84"/>
<dbReference type="InterPro" id="IPR039621">
    <property type="entry name" value="BG1-like"/>
</dbReference>
<dbReference type="Proteomes" id="UP001497480">
    <property type="component" value="Unassembled WGS sequence"/>
</dbReference>
<evidence type="ECO:0000256" key="2">
    <source>
        <dbReference type="ARBA" id="ARBA00004236"/>
    </source>
</evidence>
<evidence type="ECO:0000313" key="8">
    <source>
        <dbReference type="EMBL" id="CAL0321856.1"/>
    </source>
</evidence>
<evidence type="ECO:0000256" key="4">
    <source>
        <dbReference type="ARBA" id="ARBA00022448"/>
    </source>
</evidence>
<gene>
    <name evidence="8" type="ORF">LLUT_LOCUS22916</name>
</gene>
<evidence type="ECO:0000256" key="5">
    <source>
        <dbReference type="ARBA" id="ARBA00022475"/>
    </source>
</evidence>
<keyword evidence="5" id="KW-1003">Cell membrane</keyword>
<reference evidence="8 9" key="1">
    <citation type="submission" date="2024-03" db="EMBL/GenBank/DDBJ databases">
        <authorList>
            <person name="Martinez-Hernandez J."/>
        </authorList>
    </citation>
    <scope>NUCLEOTIDE SEQUENCE [LARGE SCALE GENOMIC DNA]</scope>
</reference>
<evidence type="ECO:0008006" key="10">
    <source>
        <dbReference type="Google" id="ProtNLM"/>
    </source>
</evidence>
<evidence type="ECO:0000256" key="1">
    <source>
        <dbReference type="ARBA" id="ARBA00002281"/>
    </source>
</evidence>
<comment type="similarity">
    <text evidence="3">Belongs to the BIG GRAIN 1 (BG1) plant protein family.</text>
</comment>
<evidence type="ECO:0000256" key="3">
    <source>
        <dbReference type="ARBA" id="ARBA00010067"/>
    </source>
</evidence>
<comment type="function">
    <text evidence="1">Involved in auxin transport. Regulator of the auxin signaling pathway.</text>
</comment>
<dbReference type="EMBL" id="CAXHTB010000016">
    <property type="protein sequence ID" value="CAL0321856.1"/>
    <property type="molecule type" value="Genomic_DNA"/>
</dbReference>
<keyword evidence="6" id="KW-0472">Membrane</keyword>
<dbReference type="GO" id="GO:0009734">
    <property type="term" value="P:auxin-activated signaling pathway"/>
    <property type="evidence" value="ECO:0007669"/>
    <property type="project" value="UniProtKB-KW"/>
</dbReference>
<keyword evidence="9" id="KW-1185">Reference proteome</keyword>